<name>A0ABN7WUI5_GIGMA</name>
<feature type="region of interest" description="Disordered" evidence="1">
    <location>
        <begin position="1"/>
        <end position="51"/>
    </location>
</feature>
<accession>A0ABN7WUI5</accession>
<proteinExistence type="predicted"/>
<dbReference type="Proteomes" id="UP000789901">
    <property type="component" value="Unassembled WGS sequence"/>
</dbReference>
<evidence type="ECO:0000256" key="1">
    <source>
        <dbReference type="SAM" id="MobiDB-lite"/>
    </source>
</evidence>
<sequence length="165" mass="19236">MNIDRKTEQSEVREYKEVDQVSEAKNEKKHSSLVKKEDNKQNRSFRKEKKIHEECKEKQVADNNRIFELKKRTRYPGGKEKVQGCRRKYAPKNKKELTRKEKKKENQHTYLGSGKTEDGHRSALIAPKGVPVVSTNNSALGKNLASFSTDLNRDQNHWRIVAQED</sequence>
<feature type="compositionally biased region" description="Basic and acidic residues" evidence="1">
    <location>
        <begin position="1"/>
        <end position="41"/>
    </location>
</feature>
<evidence type="ECO:0000313" key="3">
    <source>
        <dbReference type="Proteomes" id="UP000789901"/>
    </source>
</evidence>
<organism evidence="2 3">
    <name type="scientific">Gigaspora margarita</name>
    <dbReference type="NCBI Taxonomy" id="4874"/>
    <lineage>
        <taxon>Eukaryota</taxon>
        <taxon>Fungi</taxon>
        <taxon>Fungi incertae sedis</taxon>
        <taxon>Mucoromycota</taxon>
        <taxon>Glomeromycotina</taxon>
        <taxon>Glomeromycetes</taxon>
        <taxon>Diversisporales</taxon>
        <taxon>Gigasporaceae</taxon>
        <taxon>Gigaspora</taxon>
    </lineage>
</organism>
<gene>
    <name evidence="2" type="ORF">GMARGA_LOCUS35318</name>
</gene>
<evidence type="ECO:0000313" key="2">
    <source>
        <dbReference type="EMBL" id="CAG8841238.1"/>
    </source>
</evidence>
<feature type="region of interest" description="Disordered" evidence="1">
    <location>
        <begin position="77"/>
        <end position="121"/>
    </location>
</feature>
<dbReference type="EMBL" id="CAJVQB010065268">
    <property type="protein sequence ID" value="CAG8841238.1"/>
    <property type="molecule type" value="Genomic_DNA"/>
</dbReference>
<keyword evidence="3" id="KW-1185">Reference proteome</keyword>
<comment type="caution">
    <text evidence="2">The sequence shown here is derived from an EMBL/GenBank/DDBJ whole genome shotgun (WGS) entry which is preliminary data.</text>
</comment>
<protein>
    <submittedName>
        <fullName evidence="2">17797_t:CDS:1</fullName>
    </submittedName>
</protein>
<feature type="non-terminal residue" evidence="2">
    <location>
        <position position="165"/>
    </location>
</feature>
<reference evidence="2 3" key="1">
    <citation type="submission" date="2021-06" db="EMBL/GenBank/DDBJ databases">
        <authorList>
            <person name="Kallberg Y."/>
            <person name="Tangrot J."/>
            <person name="Rosling A."/>
        </authorList>
    </citation>
    <scope>NUCLEOTIDE SEQUENCE [LARGE SCALE GENOMIC DNA]</scope>
    <source>
        <strain evidence="2 3">120-4 pot B 10/14</strain>
    </source>
</reference>
<feature type="compositionally biased region" description="Basic and acidic residues" evidence="1">
    <location>
        <begin position="93"/>
        <end position="107"/>
    </location>
</feature>